<sequence>MSTKSRQGPHHEETLQLGDKRGLWGAFAGLITAVLIAYPLSACIAFATHPTTQKLFGGRLESASASGYAAFWWVLALGCLALPFLVGFGIARLSARAVVTIGGIVVLFIIAVVVLGQMFAF</sequence>
<gene>
    <name evidence="2" type="ORF">BJ963_003180</name>
</gene>
<comment type="caution">
    <text evidence="2">The sequence shown here is derived from an EMBL/GenBank/DDBJ whole genome shotgun (WGS) entry which is preliminary data.</text>
</comment>
<reference evidence="2 3" key="1">
    <citation type="submission" date="2020-07" db="EMBL/GenBank/DDBJ databases">
        <title>Sequencing the genomes of 1000 actinobacteria strains.</title>
        <authorList>
            <person name="Klenk H.-P."/>
        </authorList>
    </citation>
    <scope>NUCLEOTIDE SEQUENCE [LARGE SCALE GENOMIC DNA]</scope>
    <source>
        <strain evidence="2 3">DSM 23871</strain>
    </source>
</reference>
<organism evidence="2 3">
    <name type="scientific">Leifsonia soli</name>
    <dbReference type="NCBI Taxonomy" id="582665"/>
    <lineage>
        <taxon>Bacteria</taxon>
        <taxon>Bacillati</taxon>
        <taxon>Actinomycetota</taxon>
        <taxon>Actinomycetes</taxon>
        <taxon>Micrococcales</taxon>
        <taxon>Microbacteriaceae</taxon>
        <taxon>Leifsonia</taxon>
    </lineage>
</organism>
<dbReference type="EMBL" id="JACCBJ010000001">
    <property type="protein sequence ID" value="NYD75661.1"/>
    <property type="molecule type" value="Genomic_DNA"/>
</dbReference>
<evidence type="ECO:0000313" key="2">
    <source>
        <dbReference type="EMBL" id="NYD75661.1"/>
    </source>
</evidence>
<feature type="transmembrane region" description="Helical" evidence="1">
    <location>
        <begin position="67"/>
        <end position="90"/>
    </location>
</feature>
<name>A0A852T454_9MICO</name>
<accession>A0A852T454</accession>
<keyword evidence="1" id="KW-0812">Transmembrane</keyword>
<keyword evidence="3" id="KW-1185">Reference proteome</keyword>
<dbReference type="Proteomes" id="UP000589620">
    <property type="component" value="Unassembled WGS sequence"/>
</dbReference>
<keyword evidence="1" id="KW-0472">Membrane</keyword>
<dbReference type="RefSeq" id="WP_089915329.1">
    <property type="nucleotide sequence ID" value="NZ_BAAAPX010000001.1"/>
</dbReference>
<evidence type="ECO:0000313" key="3">
    <source>
        <dbReference type="Proteomes" id="UP000589620"/>
    </source>
</evidence>
<feature type="transmembrane region" description="Helical" evidence="1">
    <location>
        <begin position="97"/>
        <end position="120"/>
    </location>
</feature>
<proteinExistence type="predicted"/>
<dbReference type="AlphaFoldDB" id="A0A852T454"/>
<evidence type="ECO:0000256" key="1">
    <source>
        <dbReference type="SAM" id="Phobius"/>
    </source>
</evidence>
<feature type="transmembrane region" description="Helical" evidence="1">
    <location>
        <begin position="21"/>
        <end position="47"/>
    </location>
</feature>
<protein>
    <submittedName>
        <fullName evidence="2">Amino acid transporter</fullName>
    </submittedName>
</protein>
<keyword evidence="1" id="KW-1133">Transmembrane helix</keyword>